<feature type="transmembrane region" description="Helical" evidence="1">
    <location>
        <begin position="48"/>
        <end position="71"/>
    </location>
</feature>
<evidence type="ECO:0000313" key="2">
    <source>
        <dbReference type="EMBL" id="MBC8430339.1"/>
    </source>
</evidence>
<accession>A0A8J6TIS1</accession>
<dbReference type="EMBL" id="JACNIG010000018">
    <property type="protein sequence ID" value="MBC8430339.1"/>
    <property type="molecule type" value="Genomic_DNA"/>
</dbReference>
<reference evidence="2 3" key="1">
    <citation type="submission" date="2020-08" db="EMBL/GenBank/DDBJ databases">
        <title>Bridging the membrane lipid divide: bacteria of the FCB group superphylum have the potential to synthesize archaeal ether lipids.</title>
        <authorList>
            <person name="Villanueva L."/>
            <person name="Von Meijenfeldt F.A.B."/>
            <person name="Westbye A.B."/>
            <person name="Yadav S."/>
            <person name="Hopmans E.C."/>
            <person name="Dutilh B.E."/>
            <person name="Sinninghe Damste J.S."/>
        </authorList>
    </citation>
    <scope>NUCLEOTIDE SEQUENCE [LARGE SCALE GENOMIC DNA]</scope>
    <source>
        <strain evidence="2">NIOZ-UU17</strain>
    </source>
</reference>
<dbReference type="Pfam" id="PF14559">
    <property type="entry name" value="TPR_19"/>
    <property type="match status" value="1"/>
</dbReference>
<proteinExistence type="predicted"/>
<keyword evidence="1" id="KW-0472">Membrane</keyword>
<protein>
    <submittedName>
        <fullName evidence="2">Tetratricopeptide repeat protein</fullName>
    </submittedName>
</protein>
<keyword evidence="1" id="KW-0812">Transmembrane</keyword>
<dbReference type="InterPro" id="IPR011990">
    <property type="entry name" value="TPR-like_helical_dom_sf"/>
</dbReference>
<comment type="caution">
    <text evidence="2">The sequence shown here is derived from an EMBL/GenBank/DDBJ whole genome shotgun (WGS) entry which is preliminary data.</text>
</comment>
<dbReference type="Proteomes" id="UP000605201">
    <property type="component" value="Unassembled WGS sequence"/>
</dbReference>
<evidence type="ECO:0000313" key="3">
    <source>
        <dbReference type="Proteomes" id="UP000605201"/>
    </source>
</evidence>
<dbReference type="AlphaFoldDB" id="A0A8J6TIS1"/>
<sequence>MSENIRINAKRERDRRPIFRFFKFYLWTTGVLTLLTLLSRAFPGATPFSFKHVAIILLCSIPLSILCTFIIEKVGGVLGGILVWGTFGSFNPKDLFRGEIHKIKYSKRMGHFDQALQMVNNLLHENPDNSEAMLLKAQILWEGFGNAPTAKGCLNKIRELTSEDDKFHRWATSYLKTVTEMEEKN</sequence>
<name>A0A8J6TIS1_9BACT</name>
<feature type="transmembrane region" description="Helical" evidence="1">
    <location>
        <begin position="21"/>
        <end position="42"/>
    </location>
</feature>
<keyword evidence="1" id="KW-1133">Transmembrane helix</keyword>
<gene>
    <name evidence="2" type="ORF">H8D96_00310</name>
</gene>
<organism evidence="2 3">
    <name type="scientific">Candidatus Desulfatibia vada</name>
    <dbReference type="NCBI Taxonomy" id="2841696"/>
    <lineage>
        <taxon>Bacteria</taxon>
        <taxon>Pseudomonadati</taxon>
        <taxon>Thermodesulfobacteriota</taxon>
        <taxon>Desulfobacteria</taxon>
        <taxon>Desulfobacterales</taxon>
        <taxon>Desulfobacterales incertae sedis</taxon>
        <taxon>Candidatus Desulfatibia</taxon>
    </lineage>
</organism>
<evidence type="ECO:0000256" key="1">
    <source>
        <dbReference type="SAM" id="Phobius"/>
    </source>
</evidence>
<dbReference type="SUPFAM" id="SSF48452">
    <property type="entry name" value="TPR-like"/>
    <property type="match status" value="1"/>
</dbReference>